<protein>
    <submittedName>
        <fullName evidence="1">Uncharacterized protein</fullName>
    </submittedName>
</protein>
<evidence type="ECO:0000313" key="1">
    <source>
        <dbReference type="EMBL" id="HFZ09069.1"/>
    </source>
</evidence>
<gene>
    <name evidence="1" type="ORF">ENV41_02935</name>
</gene>
<dbReference type="EMBL" id="DTGG01000092">
    <property type="protein sequence ID" value="HFZ09069.1"/>
    <property type="molecule type" value="Genomic_DNA"/>
</dbReference>
<accession>A0A7V3JA96</accession>
<sequence>MPNDYKKEIKDSLRRQAFDKMVAAKRSAANSNSKAVREAIYRGIDLSKSGEDMVNELGEALCEEEFNNERW</sequence>
<reference evidence="1" key="1">
    <citation type="journal article" date="2020" name="mSystems">
        <title>Genome- and Community-Level Interaction Insights into Carbon Utilization and Element Cycling Functions of Hydrothermarchaeota in Hydrothermal Sediment.</title>
        <authorList>
            <person name="Zhou Z."/>
            <person name="Liu Y."/>
            <person name="Xu W."/>
            <person name="Pan J."/>
            <person name="Luo Z.H."/>
            <person name="Li M."/>
        </authorList>
    </citation>
    <scope>NUCLEOTIDE SEQUENCE [LARGE SCALE GENOMIC DNA]</scope>
    <source>
        <strain evidence="1">SpSt-757</strain>
    </source>
</reference>
<organism evidence="1">
    <name type="scientific">candidate division CPR3 bacterium</name>
    <dbReference type="NCBI Taxonomy" id="2268181"/>
    <lineage>
        <taxon>Bacteria</taxon>
        <taxon>Bacteria division CPR3</taxon>
    </lineage>
</organism>
<comment type="caution">
    <text evidence="1">The sequence shown here is derived from an EMBL/GenBank/DDBJ whole genome shotgun (WGS) entry which is preliminary data.</text>
</comment>
<dbReference type="AlphaFoldDB" id="A0A7V3JA96"/>
<name>A0A7V3JA96_UNCC3</name>
<proteinExistence type="predicted"/>